<dbReference type="EMBL" id="CADCTV010001006">
    <property type="protein sequence ID" value="CAA9373279.1"/>
    <property type="molecule type" value="Genomic_DNA"/>
</dbReference>
<organism evidence="1">
    <name type="scientific">uncultured Gemmatimonadota bacterium</name>
    <dbReference type="NCBI Taxonomy" id="203437"/>
    <lineage>
        <taxon>Bacteria</taxon>
        <taxon>Pseudomonadati</taxon>
        <taxon>Gemmatimonadota</taxon>
        <taxon>environmental samples</taxon>
    </lineage>
</organism>
<reference evidence="1" key="1">
    <citation type="submission" date="2020-02" db="EMBL/GenBank/DDBJ databases">
        <authorList>
            <person name="Meier V. D."/>
        </authorList>
    </citation>
    <scope>NUCLEOTIDE SEQUENCE</scope>
    <source>
        <strain evidence="1">AVDCRST_MAG89</strain>
    </source>
</reference>
<gene>
    <name evidence="1" type="ORF">AVDCRST_MAG89-4777</name>
</gene>
<proteinExistence type="predicted"/>
<protein>
    <submittedName>
        <fullName evidence="1">Uncharacterized protein</fullName>
    </submittedName>
</protein>
<sequence>MPYLHARVLSTTRLSHDRPALGAGHNASMTDPGLSVHAGQAPAGDPFLSFLDAHPLPALVREFASLRVLAANDEALHLYGHESGRFVQFGLAGLDTPPLPRIMAHAHTGARRAW</sequence>
<evidence type="ECO:0000313" key="1">
    <source>
        <dbReference type="EMBL" id="CAA9373279.1"/>
    </source>
</evidence>
<name>A0A6J4MZA4_9BACT</name>
<dbReference type="AlphaFoldDB" id="A0A6J4MZA4"/>
<accession>A0A6J4MZA4</accession>